<feature type="transmembrane region" description="Helical" evidence="5">
    <location>
        <begin position="97"/>
        <end position="114"/>
    </location>
</feature>
<feature type="transmembrane region" description="Helical" evidence="5">
    <location>
        <begin position="120"/>
        <end position="137"/>
    </location>
</feature>
<evidence type="ECO:0000313" key="9">
    <source>
        <dbReference type="Proteomes" id="UP000474024"/>
    </source>
</evidence>
<feature type="domain" description="T-SNARE coiled-coil homology" evidence="7">
    <location>
        <begin position="233"/>
        <end position="295"/>
    </location>
</feature>
<dbReference type="EMBL" id="VUNI01000006">
    <property type="protein sequence ID" value="MST74487.1"/>
    <property type="molecule type" value="Genomic_DNA"/>
</dbReference>
<evidence type="ECO:0000256" key="2">
    <source>
        <dbReference type="ARBA" id="ARBA00022519"/>
    </source>
</evidence>
<evidence type="ECO:0000256" key="4">
    <source>
        <dbReference type="PROSITE-ProRule" id="PRU00284"/>
    </source>
</evidence>
<evidence type="ECO:0000259" key="7">
    <source>
        <dbReference type="PROSITE" id="PS50192"/>
    </source>
</evidence>
<comment type="subcellular location">
    <subcellularLocation>
        <location evidence="1">Cell inner membrane</location>
        <topology evidence="1">Multi-pass membrane protein</topology>
    </subcellularLocation>
</comment>
<accession>A0A6L5YQM8</accession>
<keyword evidence="5" id="KW-0812">Transmembrane</keyword>
<evidence type="ECO:0000256" key="1">
    <source>
        <dbReference type="ARBA" id="ARBA00004429"/>
    </source>
</evidence>
<keyword evidence="2" id="KW-1003">Cell membrane</keyword>
<dbReference type="GO" id="GO:0005886">
    <property type="term" value="C:plasma membrane"/>
    <property type="evidence" value="ECO:0007669"/>
    <property type="project" value="UniProtKB-SubCell"/>
</dbReference>
<keyword evidence="5" id="KW-1133">Transmembrane helix</keyword>
<sequence length="518" mass="57509">MNMDNERSMSGEQRVQQLRDKIESRIYREKAPKIRRANRIVLIVQLILEFGILLNVGFISATKGVTFAIIAMIALVIVGEIISVFLYFRDPGDDRMNHFWTIQFGVVYTMAIFLNTNNSMIFAAFPIFVATIMYNNCRQMDLDCITCAIVNTVRMILIFVGVYESSNSIHQEGITYIILIVSLFVLSMATKISWRFNHDAMHSMEDEKEIQGIIMKDVLAIAKGVQDKTKEADVVIDHLYDSAQNINNIVGEITSGTQSTADNIQNQTVMTQTIQDSIQDAAGRTKNAADKATESMETVKESLKTMEELSQHSDHIAVTNSKVVASMEKLQKKTDDVKAITDMILDISSQTNLLALNASIEAARAGEAGKGFAVVAEQIRQLAEQTKNSTESITEIVGELSAYSAEASESIQDSLAVTEEQNNLIGDASKDFERINQNMQELNNEMGSIDSMMSELMNSNNAIVDSISQLSAASQQITASSEEATGITQSNKESSKQAKDMLEQVIDYSHQLDKYMDQ</sequence>
<feature type="transmembrane region" description="Helical" evidence="5">
    <location>
        <begin position="67"/>
        <end position="88"/>
    </location>
</feature>
<dbReference type="PROSITE" id="PS50111">
    <property type="entry name" value="CHEMOTAXIS_TRANSDUC_2"/>
    <property type="match status" value="1"/>
</dbReference>
<evidence type="ECO:0000259" key="6">
    <source>
        <dbReference type="PROSITE" id="PS50111"/>
    </source>
</evidence>
<dbReference type="InterPro" id="IPR000727">
    <property type="entry name" value="T_SNARE_dom"/>
</dbReference>
<dbReference type="PROSITE" id="PS50192">
    <property type="entry name" value="T_SNARE"/>
    <property type="match status" value="1"/>
</dbReference>
<dbReference type="SUPFAM" id="SSF58104">
    <property type="entry name" value="Methyl-accepting chemotaxis protein (MCP) signaling domain"/>
    <property type="match status" value="1"/>
</dbReference>
<keyword evidence="9" id="KW-1185">Reference proteome</keyword>
<feature type="transmembrane region" description="Helical" evidence="5">
    <location>
        <begin position="144"/>
        <end position="162"/>
    </location>
</feature>
<dbReference type="Proteomes" id="UP000474024">
    <property type="component" value="Unassembled WGS sequence"/>
</dbReference>
<evidence type="ECO:0000256" key="5">
    <source>
        <dbReference type="SAM" id="Phobius"/>
    </source>
</evidence>
<feature type="transmembrane region" description="Helical" evidence="5">
    <location>
        <begin position="40"/>
        <end position="61"/>
    </location>
</feature>
<keyword evidence="2" id="KW-0997">Cell inner membrane</keyword>
<keyword evidence="5" id="KW-0472">Membrane</keyword>
<dbReference type="PANTHER" id="PTHR32089:SF112">
    <property type="entry name" value="LYSOZYME-LIKE PROTEIN-RELATED"/>
    <property type="match status" value="1"/>
</dbReference>
<evidence type="ECO:0000313" key="8">
    <source>
        <dbReference type="EMBL" id="MST74487.1"/>
    </source>
</evidence>
<feature type="transmembrane region" description="Helical" evidence="5">
    <location>
        <begin position="174"/>
        <end position="194"/>
    </location>
</feature>
<dbReference type="Gene3D" id="1.10.287.950">
    <property type="entry name" value="Methyl-accepting chemotaxis protein"/>
    <property type="match status" value="1"/>
</dbReference>
<dbReference type="SMART" id="SM00283">
    <property type="entry name" value="MA"/>
    <property type="match status" value="1"/>
</dbReference>
<dbReference type="Pfam" id="PF00015">
    <property type="entry name" value="MCPsignal"/>
    <property type="match status" value="1"/>
</dbReference>
<feature type="domain" description="Methyl-accepting transducer" evidence="6">
    <location>
        <begin position="235"/>
        <end position="485"/>
    </location>
</feature>
<dbReference type="GO" id="GO:0007165">
    <property type="term" value="P:signal transduction"/>
    <property type="evidence" value="ECO:0007669"/>
    <property type="project" value="UniProtKB-KW"/>
</dbReference>
<comment type="caution">
    <text evidence="8">The sequence shown here is derived from an EMBL/GenBank/DDBJ whole genome shotgun (WGS) entry which is preliminary data.</text>
</comment>
<evidence type="ECO:0000256" key="3">
    <source>
        <dbReference type="ARBA" id="ARBA00023224"/>
    </source>
</evidence>
<keyword evidence="3 4" id="KW-0807">Transducer</keyword>
<dbReference type="PANTHER" id="PTHR32089">
    <property type="entry name" value="METHYL-ACCEPTING CHEMOTAXIS PROTEIN MCPB"/>
    <property type="match status" value="1"/>
</dbReference>
<name>A0A6L5YQM8_9FIRM</name>
<protein>
    <submittedName>
        <fullName evidence="8">Methyl-accepting chemotaxis protein</fullName>
    </submittedName>
</protein>
<dbReference type="InterPro" id="IPR004089">
    <property type="entry name" value="MCPsignal_dom"/>
</dbReference>
<gene>
    <name evidence="8" type="ORF">FYJ75_05470</name>
</gene>
<proteinExistence type="predicted"/>
<reference evidence="8 9" key="1">
    <citation type="submission" date="2019-08" db="EMBL/GenBank/DDBJ databases">
        <title>In-depth cultivation of the pig gut microbiome towards novel bacterial diversity and tailored functional studies.</title>
        <authorList>
            <person name="Wylensek D."/>
            <person name="Hitch T.C.A."/>
            <person name="Clavel T."/>
        </authorList>
    </citation>
    <scope>NUCLEOTIDE SEQUENCE [LARGE SCALE GENOMIC DNA]</scope>
    <source>
        <strain evidence="8 9">MUC/MUC-530-WT-4D</strain>
    </source>
</reference>
<organism evidence="8 9">
    <name type="scientific">Roseburia porci</name>
    <dbReference type="NCBI Taxonomy" id="2605790"/>
    <lineage>
        <taxon>Bacteria</taxon>
        <taxon>Bacillati</taxon>
        <taxon>Bacillota</taxon>
        <taxon>Clostridia</taxon>
        <taxon>Lachnospirales</taxon>
        <taxon>Lachnospiraceae</taxon>
        <taxon>Roseburia</taxon>
    </lineage>
</organism>
<dbReference type="AlphaFoldDB" id="A0A6L5YQM8"/>